<sequence>MASTTVSHSQLDCVPRQRRSVLFNLRSSVSFITFVASYAVFTDSFLYGLIVPVVPTALNDRLGVSRNDEQTWTSILIALYGAAQFSVAPLSGYVSDRIQSRWWPMVAGVLTLGAGTALLCAGNRIGFWIAGRLLQGAAAAIVWTVSCALLVDTVAEEQLGHAMGYMSMGMTIGNLIGPLIGGAVYEHAGYYSVFIVAFVLIGLDLGLRLLIIERTHAPEPVRGGSGRGPFLADPAREPAEQPEDESEPAAPPALQSHTGLQGLWRLFSSPRILVVLWTCLVISIVISAFDSALPLFVQDAYAWAQTAQGLIFIPFLVPSLLGPLVGWINDRVPSKHRRLLAGGALLLSVPPAVLLRLVSDNDLAHKVLLCVLLLLLGVCMSLLFPLVLAENSYAAAEKEQEAPSTFGTQGAMGLAYGLANSAYAAGSIAGPLLAGYIRQGAGWATMTGVLGLLTGVSTLPVLFWFGGVVPCRKIVSW</sequence>
<dbReference type="InterPro" id="IPR020846">
    <property type="entry name" value="MFS_dom"/>
</dbReference>
<feature type="transmembrane region" description="Helical" evidence="7">
    <location>
        <begin position="28"/>
        <end position="50"/>
    </location>
</feature>
<proteinExistence type="predicted"/>
<dbReference type="RefSeq" id="XP_040797634.1">
    <property type="nucleotide sequence ID" value="XM_040945536.1"/>
</dbReference>
<dbReference type="PRINTS" id="PR01036">
    <property type="entry name" value="TCRTETB"/>
</dbReference>
<feature type="transmembrane region" description="Helical" evidence="7">
    <location>
        <begin position="70"/>
        <end position="90"/>
    </location>
</feature>
<dbReference type="SUPFAM" id="SSF103473">
    <property type="entry name" value="MFS general substrate transporter"/>
    <property type="match status" value="1"/>
</dbReference>
<accession>A0A8G1VY35</accession>
<dbReference type="OrthoDB" id="5086884at2759"/>
<evidence type="ECO:0000256" key="5">
    <source>
        <dbReference type="ARBA" id="ARBA00023136"/>
    </source>
</evidence>
<feature type="region of interest" description="Disordered" evidence="6">
    <location>
        <begin position="222"/>
        <end position="254"/>
    </location>
</feature>
<feature type="transmembrane region" description="Helical" evidence="7">
    <location>
        <begin position="364"/>
        <end position="389"/>
    </location>
</feature>
<evidence type="ECO:0000313" key="9">
    <source>
        <dbReference type="EMBL" id="RAK73624.1"/>
    </source>
</evidence>
<dbReference type="InterPro" id="IPR036259">
    <property type="entry name" value="MFS_trans_sf"/>
</dbReference>
<evidence type="ECO:0000256" key="1">
    <source>
        <dbReference type="ARBA" id="ARBA00004141"/>
    </source>
</evidence>
<dbReference type="InterPro" id="IPR050930">
    <property type="entry name" value="MFS_Vesicular_Transporter"/>
</dbReference>
<dbReference type="Proteomes" id="UP000249789">
    <property type="component" value="Unassembled WGS sequence"/>
</dbReference>
<keyword evidence="10" id="KW-1185">Reference proteome</keyword>
<feature type="transmembrane region" description="Helical" evidence="7">
    <location>
        <begin position="133"/>
        <end position="151"/>
    </location>
</feature>
<name>A0A8G1VY35_9EURO</name>
<dbReference type="VEuPathDB" id="FungiDB:BO72DRAFT_451630"/>
<feature type="transmembrane region" description="Helical" evidence="7">
    <location>
        <begin position="191"/>
        <end position="212"/>
    </location>
</feature>
<dbReference type="PANTHER" id="PTHR23506:SF23">
    <property type="entry name" value="GH10249P"/>
    <property type="match status" value="1"/>
</dbReference>
<keyword evidence="5 7" id="KW-0472">Membrane</keyword>
<dbReference type="CDD" id="cd17325">
    <property type="entry name" value="MFS_MdtG_SLC18_like"/>
    <property type="match status" value="1"/>
</dbReference>
<evidence type="ECO:0000256" key="3">
    <source>
        <dbReference type="ARBA" id="ARBA00022692"/>
    </source>
</evidence>
<dbReference type="Gene3D" id="1.20.1250.20">
    <property type="entry name" value="MFS general substrate transporter like domains"/>
    <property type="match status" value="1"/>
</dbReference>
<evidence type="ECO:0000256" key="4">
    <source>
        <dbReference type="ARBA" id="ARBA00022989"/>
    </source>
</evidence>
<gene>
    <name evidence="9" type="ORF">BO72DRAFT_451630</name>
</gene>
<dbReference type="PANTHER" id="PTHR23506">
    <property type="entry name" value="GH10249P"/>
    <property type="match status" value="1"/>
</dbReference>
<feature type="transmembrane region" description="Helical" evidence="7">
    <location>
        <begin position="410"/>
        <end position="437"/>
    </location>
</feature>
<dbReference type="InterPro" id="IPR011701">
    <property type="entry name" value="MFS"/>
</dbReference>
<feature type="transmembrane region" description="Helical" evidence="7">
    <location>
        <begin position="272"/>
        <end position="289"/>
    </location>
</feature>
<dbReference type="AlphaFoldDB" id="A0A8G1VY35"/>
<dbReference type="GO" id="GO:0016020">
    <property type="term" value="C:membrane"/>
    <property type="evidence" value="ECO:0007669"/>
    <property type="project" value="UniProtKB-SubCell"/>
</dbReference>
<dbReference type="GeneID" id="63862869"/>
<feature type="domain" description="Major facilitator superfamily (MFS) profile" evidence="8">
    <location>
        <begin position="32"/>
        <end position="472"/>
    </location>
</feature>
<evidence type="ECO:0000256" key="7">
    <source>
        <dbReference type="SAM" id="Phobius"/>
    </source>
</evidence>
<comment type="subcellular location">
    <subcellularLocation>
        <location evidence="1">Membrane</location>
        <topology evidence="1">Multi-pass membrane protein</topology>
    </subcellularLocation>
</comment>
<organism evidence="9 10">
    <name type="scientific">Aspergillus fijiensis CBS 313.89</name>
    <dbReference type="NCBI Taxonomy" id="1448319"/>
    <lineage>
        <taxon>Eukaryota</taxon>
        <taxon>Fungi</taxon>
        <taxon>Dikarya</taxon>
        <taxon>Ascomycota</taxon>
        <taxon>Pezizomycotina</taxon>
        <taxon>Eurotiomycetes</taxon>
        <taxon>Eurotiomycetidae</taxon>
        <taxon>Eurotiales</taxon>
        <taxon>Aspergillaceae</taxon>
        <taxon>Aspergillus</taxon>
    </lineage>
</organism>
<dbReference type="Pfam" id="PF07690">
    <property type="entry name" value="MFS_1"/>
    <property type="match status" value="1"/>
</dbReference>
<keyword evidence="3 7" id="KW-0812">Transmembrane</keyword>
<feature type="transmembrane region" description="Helical" evidence="7">
    <location>
        <begin position="102"/>
        <end position="127"/>
    </location>
</feature>
<keyword evidence="2" id="KW-0813">Transport</keyword>
<protein>
    <submittedName>
        <fullName evidence="9">MFS general substrate transporter</fullName>
    </submittedName>
</protein>
<dbReference type="EMBL" id="KZ824678">
    <property type="protein sequence ID" value="RAK73624.1"/>
    <property type="molecule type" value="Genomic_DNA"/>
</dbReference>
<feature type="transmembrane region" description="Helical" evidence="7">
    <location>
        <begin position="443"/>
        <end position="465"/>
    </location>
</feature>
<dbReference type="PROSITE" id="PS50850">
    <property type="entry name" value="MFS"/>
    <property type="match status" value="1"/>
</dbReference>
<evidence type="ECO:0000256" key="2">
    <source>
        <dbReference type="ARBA" id="ARBA00022448"/>
    </source>
</evidence>
<feature type="transmembrane region" description="Helical" evidence="7">
    <location>
        <begin position="309"/>
        <end position="327"/>
    </location>
</feature>
<evidence type="ECO:0000256" key="6">
    <source>
        <dbReference type="SAM" id="MobiDB-lite"/>
    </source>
</evidence>
<keyword evidence="4 7" id="KW-1133">Transmembrane helix</keyword>
<evidence type="ECO:0000313" key="10">
    <source>
        <dbReference type="Proteomes" id="UP000249789"/>
    </source>
</evidence>
<evidence type="ECO:0000259" key="8">
    <source>
        <dbReference type="PROSITE" id="PS50850"/>
    </source>
</evidence>
<dbReference type="GO" id="GO:0022857">
    <property type="term" value="F:transmembrane transporter activity"/>
    <property type="evidence" value="ECO:0007669"/>
    <property type="project" value="InterPro"/>
</dbReference>
<feature type="transmembrane region" description="Helical" evidence="7">
    <location>
        <begin position="163"/>
        <end position="185"/>
    </location>
</feature>
<reference evidence="9 10" key="1">
    <citation type="submission" date="2018-02" db="EMBL/GenBank/DDBJ databases">
        <title>The genomes of Aspergillus section Nigri reveals drivers in fungal speciation.</title>
        <authorList>
            <consortium name="DOE Joint Genome Institute"/>
            <person name="Vesth T.C."/>
            <person name="Nybo J."/>
            <person name="Theobald S."/>
            <person name="Brandl J."/>
            <person name="Frisvad J.C."/>
            <person name="Nielsen K.F."/>
            <person name="Lyhne E.K."/>
            <person name="Kogle M.E."/>
            <person name="Kuo A."/>
            <person name="Riley R."/>
            <person name="Clum A."/>
            <person name="Nolan M."/>
            <person name="Lipzen A."/>
            <person name="Salamov A."/>
            <person name="Henrissat B."/>
            <person name="Wiebenga A."/>
            <person name="De vries R.P."/>
            <person name="Grigoriev I.V."/>
            <person name="Mortensen U.H."/>
            <person name="Andersen M.R."/>
            <person name="Baker S.E."/>
        </authorList>
    </citation>
    <scope>NUCLEOTIDE SEQUENCE [LARGE SCALE GENOMIC DNA]</scope>
    <source>
        <strain evidence="9 10">CBS 313.89</strain>
    </source>
</reference>